<dbReference type="EMBL" id="CP031124">
    <property type="protein sequence ID" value="AXF85041.1"/>
    <property type="molecule type" value="Genomic_DNA"/>
</dbReference>
<dbReference type="PROSITE" id="PS51257">
    <property type="entry name" value="PROKAR_LIPOPROTEIN"/>
    <property type="match status" value="1"/>
</dbReference>
<reference evidence="3" key="1">
    <citation type="submission" date="2018-07" db="EMBL/GenBank/DDBJ databases">
        <authorList>
            <person name="Kim H."/>
        </authorList>
    </citation>
    <scope>NUCLEOTIDE SEQUENCE [LARGE SCALE GENOMIC DNA]</scope>
    <source>
        <strain evidence="3">F02</strain>
    </source>
</reference>
<feature type="signal peptide" evidence="1">
    <location>
        <begin position="1"/>
        <end position="18"/>
    </location>
</feature>
<protein>
    <submittedName>
        <fullName evidence="2">Uncharacterized protein</fullName>
    </submittedName>
</protein>
<evidence type="ECO:0000313" key="2">
    <source>
        <dbReference type="EMBL" id="AXF85041.1"/>
    </source>
</evidence>
<gene>
    <name evidence="2" type="ORF">DTO96_100758</name>
</gene>
<accession>A0A345D9K3</accession>
<dbReference type="Proteomes" id="UP000252182">
    <property type="component" value="Chromosome"/>
</dbReference>
<organism evidence="2 3">
    <name type="scientific">Ephemeroptericola cinctiostellae</name>
    <dbReference type="NCBI Taxonomy" id="2268024"/>
    <lineage>
        <taxon>Bacteria</taxon>
        <taxon>Pseudomonadati</taxon>
        <taxon>Pseudomonadota</taxon>
        <taxon>Betaproteobacteria</taxon>
        <taxon>Burkholderiales</taxon>
        <taxon>Burkholderiaceae</taxon>
        <taxon>Ephemeroptericola</taxon>
    </lineage>
</organism>
<keyword evidence="1" id="KW-0732">Signal</keyword>
<dbReference type="AlphaFoldDB" id="A0A345D9K3"/>
<evidence type="ECO:0000313" key="3">
    <source>
        <dbReference type="Proteomes" id="UP000252182"/>
    </source>
</evidence>
<name>A0A345D9K3_9BURK</name>
<sequence>MKLRYAFILMMVINTAQASTGVSCLIEARFQSRLNLAASPDGKVIVNVAKVTQARDDTQQRNDFKNCATQFKKGARIQFNTDELIHQRRGTKIWLNYIYGDDRGGARWEHYIVIPQTRFKEH</sequence>
<feature type="chain" id="PRO_5017038637" evidence="1">
    <location>
        <begin position="19"/>
        <end position="122"/>
    </location>
</feature>
<dbReference type="KEGG" id="hyf:DTO96_100758"/>
<keyword evidence="3" id="KW-1185">Reference proteome</keyword>
<dbReference type="OrthoDB" id="9798842at2"/>
<proteinExistence type="predicted"/>
<evidence type="ECO:0000256" key="1">
    <source>
        <dbReference type="SAM" id="SignalP"/>
    </source>
</evidence>
<dbReference type="RefSeq" id="WP_114562282.1">
    <property type="nucleotide sequence ID" value="NZ_CP031124.1"/>
</dbReference>